<proteinExistence type="inferred from homology"/>
<gene>
    <name evidence="6" type="ORF">EGW08_014391</name>
</gene>
<evidence type="ECO:0000313" key="7">
    <source>
        <dbReference type="Proteomes" id="UP000271974"/>
    </source>
</evidence>
<dbReference type="Pfam" id="PF00071">
    <property type="entry name" value="Ras"/>
    <property type="match status" value="1"/>
</dbReference>
<dbReference type="InterPro" id="IPR001806">
    <property type="entry name" value="Small_GTPase"/>
</dbReference>
<evidence type="ECO:0000313" key="6">
    <source>
        <dbReference type="EMBL" id="RUS77839.1"/>
    </source>
</evidence>
<dbReference type="SUPFAM" id="SSF52540">
    <property type="entry name" value="P-loop containing nucleoside triphosphate hydrolases"/>
    <property type="match status" value="1"/>
</dbReference>
<evidence type="ECO:0000256" key="4">
    <source>
        <dbReference type="ARBA" id="ARBA00048098"/>
    </source>
</evidence>
<evidence type="ECO:0000256" key="2">
    <source>
        <dbReference type="ARBA" id="ARBA00011984"/>
    </source>
</evidence>
<dbReference type="SMART" id="SM00173">
    <property type="entry name" value="RAS"/>
    <property type="match status" value="1"/>
</dbReference>
<dbReference type="EMBL" id="RQTK01000547">
    <property type="protein sequence ID" value="RUS77839.1"/>
    <property type="molecule type" value="Genomic_DNA"/>
</dbReference>
<feature type="region of interest" description="Disordered" evidence="5">
    <location>
        <begin position="198"/>
        <end position="225"/>
    </location>
</feature>
<dbReference type="EC" id="3.6.5.2" evidence="2"/>
<dbReference type="Gene3D" id="3.40.50.300">
    <property type="entry name" value="P-loop containing nucleotide triphosphate hydrolases"/>
    <property type="match status" value="1"/>
</dbReference>
<protein>
    <recommendedName>
        <fullName evidence="2">small monomeric GTPase</fullName>
        <ecNumber evidence="2">3.6.5.2</ecNumber>
    </recommendedName>
</protein>
<organism evidence="6 7">
    <name type="scientific">Elysia chlorotica</name>
    <name type="common">Eastern emerald elysia</name>
    <name type="synonym">Sea slug</name>
    <dbReference type="NCBI Taxonomy" id="188477"/>
    <lineage>
        <taxon>Eukaryota</taxon>
        <taxon>Metazoa</taxon>
        <taxon>Spiralia</taxon>
        <taxon>Lophotrochozoa</taxon>
        <taxon>Mollusca</taxon>
        <taxon>Gastropoda</taxon>
        <taxon>Heterobranchia</taxon>
        <taxon>Euthyneura</taxon>
        <taxon>Panpulmonata</taxon>
        <taxon>Sacoglossa</taxon>
        <taxon>Placobranchoidea</taxon>
        <taxon>Plakobranchidae</taxon>
        <taxon>Elysia</taxon>
    </lineage>
</organism>
<dbReference type="AlphaFoldDB" id="A0A433T8B9"/>
<evidence type="ECO:0000256" key="3">
    <source>
        <dbReference type="ARBA" id="ARBA00022801"/>
    </source>
</evidence>
<comment type="caution">
    <text evidence="6">The sequence shown here is derived from an EMBL/GenBank/DDBJ whole genome shotgun (WGS) entry which is preliminary data.</text>
</comment>
<dbReference type="PANTHER" id="PTHR45704">
    <property type="entry name" value="RAS-LIKE FAMILY MEMBER 11"/>
    <property type="match status" value="1"/>
</dbReference>
<comment type="catalytic activity">
    <reaction evidence="4">
        <text>GTP + H2O = GDP + phosphate + H(+)</text>
        <dbReference type="Rhea" id="RHEA:19669"/>
        <dbReference type="ChEBI" id="CHEBI:15377"/>
        <dbReference type="ChEBI" id="CHEBI:15378"/>
        <dbReference type="ChEBI" id="CHEBI:37565"/>
        <dbReference type="ChEBI" id="CHEBI:43474"/>
        <dbReference type="ChEBI" id="CHEBI:58189"/>
        <dbReference type="EC" id="3.6.5.2"/>
    </reaction>
</comment>
<dbReference type="PROSITE" id="PS51421">
    <property type="entry name" value="RAS"/>
    <property type="match status" value="1"/>
</dbReference>
<dbReference type="GO" id="GO:0003925">
    <property type="term" value="F:G protein activity"/>
    <property type="evidence" value="ECO:0007669"/>
    <property type="project" value="UniProtKB-EC"/>
</dbReference>
<evidence type="ECO:0000256" key="5">
    <source>
        <dbReference type="SAM" id="MobiDB-lite"/>
    </source>
</evidence>
<dbReference type="STRING" id="188477.A0A433T8B9"/>
<reference evidence="6 7" key="1">
    <citation type="submission" date="2019-01" db="EMBL/GenBank/DDBJ databases">
        <title>A draft genome assembly of the solar-powered sea slug Elysia chlorotica.</title>
        <authorList>
            <person name="Cai H."/>
            <person name="Li Q."/>
            <person name="Fang X."/>
            <person name="Li J."/>
            <person name="Curtis N.E."/>
            <person name="Altenburger A."/>
            <person name="Shibata T."/>
            <person name="Feng M."/>
            <person name="Maeda T."/>
            <person name="Schwartz J.A."/>
            <person name="Shigenobu S."/>
            <person name="Lundholm N."/>
            <person name="Nishiyama T."/>
            <person name="Yang H."/>
            <person name="Hasebe M."/>
            <person name="Li S."/>
            <person name="Pierce S.K."/>
            <person name="Wang J."/>
        </authorList>
    </citation>
    <scope>NUCLEOTIDE SEQUENCE [LARGE SCALE GENOMIC DNA]</scope>
    <source>
        <strain evidence="6">EC2010</strain>
        <tissue evidence="6">Whole organism of an adult</tissue>
    </source>
</reference>
<dbReference type="InterPro" id="IPR051065">
    <property type="entry name" value="Ras-related_GTPase"/>
</dbReference>
<comment type="similarity">
    <text evidence="1">Belongs to the small GTPase superfamily. Ras family.</text>
</comment>
<evidence type="ECO:0000256" key="1">
    <source>
        <dbReference type="ARBA" id="ARBA00008344"/>
    </source>
</evidence>
<keyword evidence="3" id="KW-0378">Hydrolase</keyword>
<dbReference type="Proteomes" id="UP000271974">
    <property type="component" value="Unassembled WGS sequence"/>
</dbReference>
<accession>A0A433T8B9</accession>
<name>A0A433T8B9_ELYCH</name>
<sequence length="246" mass="26577">MSVNWAVTETSVVLGGSTSTLGFQVKRKFRFIEEFGHFRQPLRMRTPNNSRHYGLEALIWLEVSTACVVDEARAIWADAFVVVHSILSCASFTFAKDVVQTIRGLKPSAFSPVLLLANMADLDHGRQVTAAEGRRAAVEMGCQYSEVSAAEDIGVAAAFRTFLHEVRLAQHQPRGSSLKRRRSSLATVSRRLGAMFGKKDSATGVPGASSQSCPSASGAAATAHNFNDVNAKRKGILLEPKDAVKA</sequence>
<dbReference type="OrthoDB" id="18798at2759"/>
<dbReference type="GO" id="GO:0005525">
    <property type="term" value="F:GTP binding"/>
    <property type="evidence" value="ECO:0007669"/>
    <property type="project" value="InterPro"/>
</dbReference>
<dbReference type="InterPro" id="IPR027417">
    <property type="entry name" value="P-loop_NTPase"/>
</dbReference>
<keyword evidence="7" id="KW-1185">Reference proteome</keyword>